<protein>
    <submittedName>
        <fullName evidence="2">Ig-like domain-containing protein</fullName>
    </submittedName>
</protein>
<sequence length="366" mass="39427">TYAQTGRTPLDHRGDPFLASSRIVFSVFLLKTQFNEDKASLCIEPNVRANLQLQVVRQQQRMSASHSCSDDFMECSSSVPDFEKQPPPPPPAAAAAVAVEHPSAGRDEHVGSRRPSSIAAAFESGPCRYPTHAASVVQLGHWPEWEGPCWPRPIVESIALQHQQYFPRDAELNRVSALDLGESRCLLIKDANSDAGRQGTKAALQSAASAAVTSTRHPQQVGRHGTPLVGILKPTGAANIDLQTGYMQEAFKASLANILSGIYCILLCCLGLLIPAKVVYSEQSAIEFSFEAQELRHSTSTVRDRPSGFLACVYASAAAGGRRPTAAAISRRDLDRRWTAKEKSGKFDCSGGSAAKGGLYLRLAAI</sequence>
<dbReference type="AlphaFoldDB" id="A0A1I8JR53"/>
<evidence type="ECO:0000313" key="1">
    <source>
        <dbReference type="Proteomes" id="UP000095280"/>
    </source>
</evidence>
<dbReference type="WBParaSite" id="snap_masked-unitig_36973-processed-gene-0.0-mRNA-1">
    <property type="protein sequence ID" value="snap_masked-unitig_36973-processed-gene-0.0-mRNA-1"/>
    <property type="gene ID" value="snap_masked-unitig_36973-processed-gene-0.0"/>
</dbReference>
<keyword evidence="1" id="KW-1185">Reference proteome</keyword>
<dbReference type="Proteomes" id="UP000095280">
    <property type="component" value="Unplaced"/>
</dbReference>
<reference evidence="2" key="1">
    <citation type="submission" date="2016-11" db="UniProtKB">
        <authorList>
            <consortium name="WormBaseParasite"/>
        </authorList>
    </citation>
    <scope>IDENTIFICATION</scope>
</reference>
<evidence type="ECO:0000313" key="2">
    <source>
        <dbReference type="WBParaSite" id="snap_masked-unitig_36973-processed-gene-0.0-mRNA-1"/>
    </source>
</evidence>
<name>A0A1I8JR53_9PLAT</name>
<accession>A0A1I8JR53</accession>
<organism evidence="1 2">
    <name type="scientific">Macrostomum lignano</name>
    <dbReference type="NCBI Taxonomy" id="282301"/>
    <lineage>
        <taxon>Eukaryota</taxon>
        <taxon>Metazoa</taxon>
        <taxon>Spiralia</taxon>
        <taxon>Lophotrochozoa</taxon>
        <taxon>Platyhelminthes</taxon>
        <taxon>Rhabditophora</taxon>
        <taxon>Macrostomorpha</taxon>
        <taxon>Macrostomida</taxon>
        <taxon>Macrostomidae</taxon>
        <taxon>Macrostomum</taxon>
    </lineage>
</organism>
<proteinExistence type="predicted"/>